<dbReference type="Pfam" id="PF26265">
    <property type="entry name" value="DUF8068"/>
    <property type="match status" value="1"/>
</dbReference>
<reference evidence="3 4" key="1">
    <citation type="submission" date="2016-10" db="EMBL/GenBank/DDBJ databases">
        <authorList>
            <person name="de Groot N.N."/>
        </authorList>
    </citation>
    <scope>NUCLEOTIDE SEQUENCE [LARGE SCALE GENOMIC DNA]</scope>
    <source>
        <strain evidence="3 4">CDM_5</strain>
    </source>
</reference>
<feature type="transmembrane region" description="Helical" evidence="1">
    <location>
        <begin position="177"/>
        <end position="195"/>
    </location>
</feature>
<dbReference type="PRINTS" id="PR00411">
    <property type="entry name" value="PNDRDTASEI"/>
</dbReference>
<evidence type="ECO:0000256" key="1">
    <source>
        <dbReference type="SAM" id="Phobius"/>
    </source>
</evidence>
<feature type="transmembrane region" description="Helical" evidence="1">
    <location>
        <begin position="152"/>
        <end position="171"/>
    </location>
</feature>
<feature type="transmembrane region" description="Helical" evidence="1">
    <location>
        <begin position="207"/>
        <end position="228"/>
    </location>
</feature>
<evidence type="ECO:0000313" key="3">
    <source>
        <dbReference type="EMBL" id="SEL32865.1"/>
    </source>
</evidence>
<gene>
    <name evidence="3" type="ORF">SAMN04488691_10435</name>
</gene>
<feature type="transmembrane region" description="Helical" evidence="1">
    <location>
        <begin position="63"/>
        <end position="86"/>
    </location>
</feature>
<sequence>MSGSRVEDAASPTGLVAATANRVERAAPKSTRAVAGVLGLLPVAATTLYRVAHNTPAGLPAGVPEFVAVWYPFAILGPALAGFLLATTAETASERVGLTFLGGFGLISLASATAWIPAAVGIAVGGSVVVWSRLARLKTEEDWDEIRRVAPTALLVVGVAVSLAGTVGVAPTTLRPLGTILTLLALGLTPVVTGWDLTSLGAGVGMGLVTLALATNLPYVAGAVLLVGGGVVGAPLGLVAFAVGGGVTGVAFSLRDERVDRALGAALLLVAGVPATLLSAAGVLVAVALLAAESRGETA</sequence>
<feature type="transmembrane region" description="Helical" evidence="1">
    <location>
        <begin position="33"/>
        <end position="51"/>
    </location>
</feature>
<evidence type="ECO:0000313" key="4">
    <source>
        <dbReference type="Proteomes" id="UP000183894"/>
    </source>
</evidence>
<accession>A0A1H7PC62</accession>
<keyword evidence="1" id="KW-0812">Transmembrane</keyword>
<protein>
    <recommendedName>
        <fullName evidence="2">DUF8068 domain-containing protein</fullName>
    </recommendedName>
</protein>
<feature type="transmembrane region" description="Helical" evidence="1">
    <location>
        <begin position="266"/>
        <end position="292"/>
    </location>
</feature>
<evidence type="ECO:0000259" key="2">
    <source>
        <dbReference type="Pfam" id="PF26265"/>
    </source>
</evidence>
<dbReference type="RefSeq" id="WP_074793592.1">
    <property type="nucleotide sequence ID" value="NZ_FOAD01000004.1"/>
</dbReference>
<dbReference type="AlphaFoldDB" id="A0A1H7PC62"/>
<feature type="transmembrane region" description="Helical" evidence="1">
    <location>
        <begin position="106"/>
        <end position="131"/>
    </location>
</feature>
<keyword evidence="1" id="KW-1133">Transmembrane helix</keyword>
<proteinExistence type="predicted"/>
<name>A0A1H7PC62_HALLR</name>
<dbReference type="OrthoDB" id="308498at2157"/>
<dbReference type="EMBL" id="FOAD01000004">
    <property type="protein sequence ID" value="SEL32865.1"/>
    <property type="molecule type" value="Genomic_DNA"/>
</dbReference>
<feature type="transmembrane region" description="Helical" evidence="1">
    <location>
        <begin position="234"/>
        <end position="254"/>
    </location>
</feature>
<organism evidence="3 4">
    <name type="scientific">Haloferax larsenii</name>
    <dbReference type="NCBI Taxonomy" id="302484"/>
    <lineage>
        <taxon>Archaea</taxon>
        <taxon>Methanobacteriati</taxon>
        <taxon>Methanobacteriota</taxon>
        <taxon>Stenosarchaea group</taxon>
        <taxon>Halobacteria</taxon>
        <taxon>Halobacteriales</taxon>
        <taxon>Haloferacaceae</taxon>
        <taxon>Haloferax</taxon>
    </lineage>
</organism>
<dbReference type="InterPro" id="IPR058381">
    <property type="entry name" value="DUF8068"/>
</dbReference>
<keyword evidence="1" id="KW-0472">Membrane</keyword>
<feature type="domain" description="DUF8068" evidence="2">
    <location>
        <begin position="32"/>
        <end position="291"/>
    </location>
</feature>
<dbReference type="Proteomes" id="UP000183894">
    <property type="component" value="Unassembled WGS sequence"/>
</dbReference>